<evidence type="ECO:0000313" key="2">
    <source>
        <dbReference type="Proteomes" id="UP001180020"/>
    </source>
</evidence>
<name>A0AAV9D2N6_ACOCL</name>
<accession>A0AAV9D2N6</accession>
<protein>
    <submittedName>
        <fullName evidence="1">Uncharacterized protein</fullName>
    </submittedName>
</protein>
<reference evidence="1" key="1">
    <citation type="journal article" date="2023" name="Nat. Commun.">
        <title>Diploid and tetraploid genomes of Acorus and the evolution of monocots.</title>
        <authorList>
            <person name="Ma L."/>
            <person name="Liu K.W."/>
            <person name="Li Z."/>
            <person name="Hsiao Y.Y."/>
            <person name="Qi Y."/>
            <person name="Fu T."/>
            <person name="Tang G.D."/>
            <person name="Zhang D."/>
            <person name="Sun W.H."/>
            <person name="Liu D.K."/>
            <person name="Li Y."/>
            <person name="Chen G.Z."/>
            <person name="Liu X.D."/>
            <person name="Liao X.Y."/>
            <person name="Jiang Y.T."/>
            <person name="Yu X."/>
            <person name="Hao Y."/>
            <person name="Huang J."/>
            <person name="Zhao X.W."/>
            <person name="Ke S."/>
            <person name="Chen Y.Y."/>
            <person name="Wu W.L."/>
            <person name="Hsu J.L."/>
            <person name="Lin Y.F."/>
            <person name="Huang M.D."/>
            <person name="Li C.Y."/>
            <person name="Huang L."/>
            <person name="Wang Z.W."/>
            <person name="Zhao X."/>
            <person name="Zhong W.Y."/>
            <person name="Peng D.H."/>
            <person name="Ahmad S."/>
            <person name="Lan S."/>
            <person name="Zhang J.S."/>
            <person name="Tsai W.C."/>
            <person name="Van de Peer Y."/>
            <person name="Liu Z.J."/>
        </authorList>
    </citation>
    <scope>NUCLEOTIDE SEQUENCE</scope>
    <source>
        <strain evidence="1">CP</strain>
    </source>
</reference>
<reference evidence="1" key="2">
    <citation type="submission" date="2023-06" db="EMBL/GenBank/DDBJ databases">
        <authorList>
            <person name="Ma L."/>
            <person name="Liu K.-W."/>
            <person name="Li Z."/>
            <person name="Hsiao Y.-Y."/>
            <person name="Qi Y."/>
            <person name="Fu T."/>
            <person name="Tang G."/>
            <person name="Zhang D."/>
            <person name="Sun W.-H."/>
            <person name="Liu D.-K."/>
            <person name="Li Y."/>
            <person name="Chen G.-Z."/>
            <person name="Liu X.-D."/>
            <person name="Liao X.-Y."/>
            <person name="Jiang Y.-T."/>
            <person name="Yu X."/>
            <person name="Hao Y."/>
            <person name="Huang J."/>
            <person name="Zhao X.-W."/>
            <person name="Ke S."/>
            <person name="Chen Y.-Y."/>
            <person name="Wu W.-L."/>
            <person name="Hsu J.-L."/>
            <person name="Lin Y.-F."/>
            <person name="Huang M.-D."/>
            <person name="Li C.-Y."/>
            <person name="Huang L."/>
            <person name="Wang Z.-W."/>
            <person name="Zhao X."/>
            <person name="Zhong W.-Y."/>
            <person name="Peng D.-H."/>
            <person name="Ahmad S."/>
            <person name="Lan S."/>
            <person name="Zhang J.-S."/>
            <person name="Tsai W.-C."/>
            <person name="Van De Peer Y."/>
            <person name="Liu Z.-J."/>
        </authorList>
    </citation>
    <scope>NUCLEOTIDE SEQUENCE</scope>
    <source>
        <strain evidence="1">CP</strain>
        <tissue evidence="1">Leaves</tissue>
    </source>
</reference>
<dbReference type="Proteomes" id="UP001180020">
    <property type="component" value="Unassembled WGS sequence"/>
</dbReference>
<dbReference type="EMBL" id="JAUJYO010000016">
    <property type="protein sequence ID" value="KAK1295470.1"/>
    <property type="molecule type" value="Genomic_DNA"/>
</dbReference>
<organism evidence="1 2">
    <name type="scientific">Acorus calamus</name>
    <name type="common">Sweet flag</name>
    <dbReference type="NCBI Taxonomy" id="4465"/>
    <lineage>
        <taxon>Eukaryota</taxon>
        <taxon>Viridiplantae</taxon>
        <taxon>Streptophyta</taxon>
        <taxon>Embryophyta</taxon>
        <taxon>Tracheophyta</taxon>
        <taxon>Spermatophyta</taxon>
        <taxon>Magnoliopsida</taxon>
        <taxon>Liliopsida</taxon>
        <taxon>Acoraceae</taxon>
        <taxon>Acorus</taxon>
    </lineage>
</organism>
<dbReference type="InterPro" id="IPR053316">
    <property type="entry name" value="Epigenetic_reg_gene_expr"/>
</dbReference>
<gene>
    <name evidence="1" type="ORF">QJS10_CPA16g00552</name>
</gene>
<dbReference type="PANTHER" id="PTHR36309">
    <property type="entry name" value="RNA-BINDING (RRM/RBD/RNP MOTIFS) FAMILY PROTEIN"/>
    <property type="match status" value="1"/>
</dbReference>
<comment type="caution">
    <text evidence="1">The sequence shown here is derived from an EMBL/GenBank/DDBJ whole genome shotgun (WGS) entry which is preliminary data.</text>
</comment>
<evidence type="ECO:0000313" key="1">
    <source>
        <dbReference type="EMBL" id="KAK1295470.1"/>
    </source>
</evidence>
<sequence length="165" mass="18770">MPHIPAYAGLVRIDPHISLHGSIDLLNHICGRICDRTGRISEQQERFLLTSMATSSETFEKECAEFEAKVKRTVFVDNLSPQVTKKARSVIEDMRNLPFMICGLPGPIRVQKAKAEMFGDRPRVPDRKIPFQWIGPNDTDFEVAQEMKRLVKRQTTEASLLKAFS</sequence>
<proteinExistence type="predicted"/>
<dbReference type="AlphaFoldDB" id="A0AAV9D2N6"/>
<keyword evidence="2" id="KW-1185">Reference proteome</keyword>
<dbReference type="PANTHER" id="PTHR36309:SF1">
    <property type="entry name" value="RNA-BINDING (RRM_RBD_RNP MOTIFS) FAMILY PROTEIN"/>
    <property type="match status" value="1"/>
</dbReference>